<dbReference type="RefSeq" id="WP_094416134.1">
    <property type="nucleotide sequence ID" value="NZ_NOXV01000299.1"/>
</dbReference>
<accession>A0A255YX54</accession>
<sequence>MYNYTVTFVYDGDFDLPDEPEIRYRKVPDMVLEKMEHHEFELVDFNLTQNYDDGYAERYIDDPYLHRSVLEIKLDLGREHLQSREAIYNRCLEAMRSGGLTLCRAYENDNPKMGLLQSIICLEAQDNTQPEFQLKNKSHGN</sequence>
<proteinExistence type="predicted"/>
<gene>
    <name evidence="1" type="ORF">CHU92_12670</name>
</gene>
<evidence type="ECO:0000313" key="2">
    <source>
        <dbReference type="Proteomes" id="UP000216605"/>
    </source>
</evidence>
<reference evidence="1 2" key="1">
    <citation type="submission" date="2017-07" db="EMBL/GenBank/DDBJ databases">
        <title>Flavobacterium cyanobacteriorum sp. nov., isolated from cyanobacterial aggregates in a eutrophic lake.</title>
        <authorList>
            <person name="Cai H."/>
        </authorList>
    </citation>
    <scope>NUCLEOTIDE SEQUENCE [LARGE SCALE GENOMIC DNA]</scope>
    <source>
        <strain evidence="1 2">TH021</strain>
    </source>
</reference>
<name>A0A255YX54_9FLAO</name>
<dbReference type="OrthoDB" id="1362794at2"/>
<evidence type="ECO:0000313" key="1">
    <source>
        <dbReference type="EMBL" id="OYQ33245.1"/>
    </source>
</evidence>
<dbReference type="Proteomes" id="UP000216605">
    <property type="component" value="Unassembled WGS sequence"/>
</dbReference>
<protein>
    <submittedName>
        <fullName evidence="1">Uncharacterized protein</fullName>
    </submittedName>
</protein>
<comment type="caution">
    <text evidence="1">The sequence shown here is derived from an EMBL/GenBank/DDBJ whole genome shotgun (WGS) entry which is preliminary data.</text>
</comment>
<dbReference type="AlphaFoldDB" id="A0A255YX54"/>
<dbReference type="EMBL" id="NOXV01000299">
    <property type="protein sequence ID" value="OYQ33245.1"/>
    <property type="molecule type" value="Genomic_DNA"/>
</dbReference>
<organism evidence="1 2">
    <name type="scientific">Flavobacterium cyanobacteriorum</name>
    <dbReference type="NCBI Taxonomy" id="2022802"/>
    <lineage>
        <taxon>Bacteria</taxon>
        <taxon>Pseudomonadati</taxon>
        <taxon>Bacteroidota</taxon>
        <taxon>Flavobacteriia</taxon>
        <taxon>Flavobacteriales</taxon>
        <taxon>Flavobacteriaceae</taxon>
        <taxon>Flavobacterium</taxon>
    </lineage>
</organism>
<keyword evidence="2" id="KW-1185">Reference proteome</keyword>